<organism evidence="2 3">
    <name type="scientific">Trypanosoma vivax (strain Y486)</name>
    <dbReference type="NCBI Taxonomy" id="1055687"/>
    <lineage>
        <taxon>Eukaryota</taxon>
        <taxon>Discoba</taxon>
        <taxon>Euglenozoa</taxon>
        <taxon>Kinetoplastea</taxon>
        <taxon>Metakinetoplastina</taxon>
        <taxon>Trypanosomatida</taxon>
        <taxon>Trypanosomatidae</taxon>
        <taxon>Trypanosoma</taxon>
        <taxon>Duttonella</taxon>
    </lineage>
</organism>
<keyword evidence="3" id="KW-1185">Reference proteome</keyword>
<feature type="region of interest" description="Disordered" evidence="1">
    <location>
        <begin position="237"/>
        <end position="296"/>
    </location>
</feature>
<evidence type="ECO:0000313" key="2">
    <source>
        <dbReference type="EMBL" id="CCD19210.1"/>
    </source>
</evidence>
<dbReference type="AlphaFoldDB" id="F9WNT9"/>
<feature type="compositionally biased region" description="Basic and acidic residues" evidence="1">
    <location>
        <begin position="255"/>
        <end position="281"/>
    </location>
</feature>
<name>F9WNT9_TRYVY</name>
<proteinExistence type="predicted"/>
<dbReference type="VEuPathDB" id="TriTrypDB:TvY486_0019020"/>
<dbReference type="EMBL" id="CAEX01002876">
    <property type="protein sequence ID" value="CCD19210.1"/>
    <property type="molecule type" value="Genomic_DNA"/>
</dbReference>
<evidence type="ECO:0000256" key="1">
    <source>
        <dbReference type="SAM" id="MobiDB-lite"/>
    </source>
</evidence>
<reference evidence="2 3" key="1">
    <citation type="journal article" date="2012" name="Proc. Natl. Acad. Sci. U.S.A.">
        <title>Antigenic diversity is generated by distinct evolutionary mechanisms in African trypanosome species.</title>
        <authorList>
            <person name="Jackson A.P."/>
            <person name="Berry A."/>
            <person name="Aslett M."/>
            <person name="Allison H.C."/>
            <person name="Burton P."/>
            <person name="Vavrova-Anderson J."/>
            <person name="Brown R."/>
            <person name="Browne H."/>
            <person name="Corton N."/>
            <person name="Hauser H."/>
            <person name="Gamble J."/>
            <person name="Gilderthorp R."/>
            <person name="Marcello L."/>
            <person name="McQuillan J."/>
            <person name="Otto T.D."/>
            <person name="Quail M.A."/>
            <person name="Sanders M.J."/>
            <person name="van Tonder A."/>
            <person name="Ginger M.L."/>
            <person name="Field M.C."/>
            <person name="Barry J.D."/>
            <person name="Hertz-Fowler C."/>
            <person name="Berriman M."/>
        </authorList>
    </citation>
    <scope>NUCLEOTIDE SEQUENCE</scope>
    <source>
        <strain evidence="2 3">Y486</strain>
    </source>
</reference>
<feature type="compositionally biased region" description="Polar residues" evidence="1">
    <location>
        <begin position="237"/>
        <end position="254"/>
    </location>
</feature>
<protein>
    <submittedName>
        <fullName evidence="2">Uncharacterized protein</fullName>
    </submittedName>
</protein>
<dbReference type="SUPFAM" id="SSF58087">
    <property type="entry name" value="Variant surface glycoprotein (N-terminal domain)"/>
    <property type="match status" value="1"/>
</dbReference>
<evidence type="ECO:0000313" key="3">
    <source>
        <dbReference type="Proteomes" id="UP000009027"/>
    </source>
</evidence>
<dbReference type="Proteomes" id="UP000009027">
    <property type="component" value="Unassembled WGS sequence"/>
</dbReference>
<gene>
    <name evidence="2" type="ORF">TvY486_0019020</name>
</gene>
<sequence length="313" mass="33563">MDALAQLVEARAETLYRPIADTIEAFETASTNDSDDKWCLIESSSKSDRGSATRADQAKLYGCIREDDSQNKDKLDHAISLIKEREPIAALRSATHAMQGWRGEGHGTGADVFDAGTSSAGVCTFTEKGTSSDGAGLKANVHTPFAGLWTLTLNGNNPTIAWKGGDLTHSAEGTEFEGIIEAWDALQANATIESQMCDTSTFTKDVQLIMDKLCSDEEEEGKRKHIAALVQLAAKVTQQAAEESENQTPQQSGENKGHKTPGHEDEEEQRATEDTNKEKGAQKGTQGTDKSAQAHLRGPLFVALTAALAKKAA</sequence>
<accession>F9WNT9</accession>